<keyword evidence="7" id="KW-0106">Calcium</keyword>
<comment type="caution">
    <text evidence="13">The sequence shown here is derived from an EMBL/GenBank/DDBJ whole genome shotgun (WGS) entry which is preliminary data.</text>
</comment>
<dbReference type="Pfam" id="PF00703">
    <property type="entry name" value="Glyco_hydro_2"/>
    <property type="match status" value="1"/>
</dbReference>
<evidence type="ECO:0000259" key="12">
    <source>
        <dbReference type="SMART" id="SM01038"/>
    </source>
</evidence>
<feature type="signal peptide" evidence="11">
    <location>
        <begin position="1"/>
        <end position="22"/>
    </location>
</feature>
<dbReference type="PRINTS" id="PR00132">
    <property type="entry name" value="GLHYDRLASE2"/>
</dbReference>
<dbReference type="EMBL" id="JAMXLY010000043">
    <property type="protein sequence ID" value="MCO6026212.1"/>
    <property type="molecule type" value="Genomic_DNA"/>
</dbReference>
<dbReference type="SUPFAM" id="SSF49785">
    <property type="entry name" value="Galactose-binding domain-like"/>
    <property type="match status" value="1"/>
</dbReference>
<keyword evidence="8 10" id="KW-0326">Glycosidase</keyword>
<evidence type="ECO:0000256" key="10">
    <source>
        <dbReference type="RuleBase" id="RU361154"/>
    </source>
</evidence>
<evidence type="ECO:0000256" key="5">
    <source>
        <dbReference type="ARBA" id="ARBA00012756"/>
    </source>
</evidence>
<sequence length="1057" mass="120156">MTKRNLCLLVAVSLLASAPALAVNLKKVQPKVKSDPVIFPEWHDLQVNDINRYPMHTAFRIENGDTLSLNGKWKFNWVPNADERPVDFYKVGYNDSSWKDFTVPGIWELNGYGDPEYINNGFAWRGHFKNNPPEIPIKDNHVGSYRRIISIPADWDGKQIIAHFGSVTSNMHLWINGHFVGYTEDSKVEAEFDVTPYLKKGDNLFAFQVSRWCDGSYDEDQDFWRLSGVARDCYLFTRNKAHQMTDIRVIQNLTNNYTDGVLNIQALLKGCNTADFKLFDATGNQVADQVVTGVKDGLAKTTLNLAKPHLWSAETPYLYTLVASALPSAKGGRAYETLSFKVGFRSVEIKNRQLLVNGKPVLIKGTDRHEMDPDGGYYITRARMLQDIKIMKRLNINAVRTSHYPNNPYWYDLCDQYGIYLVAEANQESHGFFYGPDAMSGKPMFAKQILQRNQHNVSMNFNHPSVIIWSLGNETRYSQNFIDAYKWIRQQDPYRPIQYEQAGLKGYSDIFCPMYYPVDMCEKYASDPNSPKPLIQCEYNHSMGNSGGNLAEYWNLVRKYPIYQGGFIWDFVDEALHRHPHFDANRTLADYEQLSKDFSVKTEYTYGGDYNSYDPSDNNFNSNGIIGSDRQLNPHAYEVAYQYQNIWAAPVDLSQGKISVKNENFFKDLSNVKLVWSLVDDGKTVKSGEVDHLDVAPQQTGQLTLPYGPVNGNEVFLNLDFQLKAAESLLSANQTVAYAQLPVKAATTVLSVVPDKKGKIKVDKKDTSALTVSGQNVTVSFDKSTGFLTKYNVKGVDYLGTQGTLKPNFWRAVTDNDMGANFQKLYAPWHHPQMNLVSLTADKLKDASFGNGMEVVAKYEMPAVKARLDLTYKISPAGTIVVNEKMTTDSTAKEPNLFRFGMVMDMPYDMDQSEFYGRGPIENYSDRKDCMRVGIYKQTADEQFYPYLRPQETGTKSDIRYWKQMNVAGMGLKIFGFDGRLFSASALHYNIDDLDEGLEKKQRHSYQVPLSRYTELCIDGIQQGVGGTNTWGAWPLKPYLVPYQNRDFTFVLSPEKL</sequence>
<dbReference type="InterPro" id="IPR013783">
    <property type="entry name" value="Ig-like_fold"/>
</dbReference>
<dbReference type="InterPro" id="IPR006104">
    <property type="entry name" value="Glyco_hydro_2_N"/>
</dbReference>
<dbReference type="Pfam" id="PF02836">
    <property type="entry name" value="Glyco_hydro_2_C"/>
    <property type="match status" value="1"/>
</dbReference>
<accession>A0ABT1BYQ5</accession>
<proteinExistence type="inferred from homology"/>
<dbReference type="Gene3D" id="2.60.40.10">
    <property type="entry name" value="Immunoglobulins"/>
    <property type="match status" value="2"/>
</dbReference>
<comment type="subunit">
    <text evidence="4">Monomer.</text>
</comment>
<evidence type="ECO:0000256" key="2">
    <source>
        <dbReference type="ARBA" id="ARBA00001913"/>
    </source>
</evidence>
<evidence type="ECO:0000256" key="4">
    <source>
        <dbReference type="ARBA" id="ARBA00011245"/>
    </source>
</evidence>
<dbReference type="InterPro" id="IPR006101">
    <property type="entry name" value="Glyco_hydro_2"/>
</dbReference>
<dbReference type="InterPro" id="IPR006102">
    <property type="entry name" value="Ig-like_GH2"/>
</dbReference>
<evidence type="ECO:0000256" key="9">
    <source>
        <dbReference type="ARBA" id="ARBA00032230"/>
    </source>
</evidence>
<evidence type="ECO:0000256" key="6">
    <source>
        <dbReference type="ARBA" id="ARBA00022801"/>
    </source>
</evidence>
<protein>
    <recommendedName>
        <fullName evidence="5 10">Beta-galactosidase</fullName>
        <ecNumber evidence="5 10">3.2.1.23</ecNumber>
    </recommendedName>
    <alternativeName>
        <fullName evidence="9 10">Lactase</fullName>
    </alternativeName>
</protein>
<organism evidence="13 14">
    <name type="scientific">Segatella cerevisiae</name>
    <dbReference type="NCBI Taxonomy" id="2053716"/>
    <lineage>
        <taxon>Bacteria</taxon>
        <taxon>Pseudomonadati</taxon>
        <taxon>Bacteroidota</taxon>
        <taxon>Bacteroidia</taxon>
        <taxon>Bacteroidales</taxon>
        <taxon>Prevotellaceae</taxon>
        <taxon>Segatella</taxon>
    </lineage>
</organism>
<comment type="catalytic activity">
    <reaction evidence="1 10">
        <text>Hydrolysis of terminal non-reducing beta-D-galactose residues in beta-D-galactosides.</text>
        <dbReference type="EC" id="3.2.1.23"/>
    </reaction>
</comment>
<dbReference type="InterPro" id="IPR036156">
    <property type="entry name" value="Beta-gal/glucu_dom_sf"/>
</dbReference>
<dbReference type="InterPro" id="IPR014718">
    <property type="entry name" value="GH-type_carb-bd"/>
</dbReference>
<dbReference type="InterPro" id="IPR032312">
    <property type="entry name" value="LacZ_4"/>
</dbReference>
<dbReference type="Gene3D" id="3.20.20.80">
    <property type="entry name" value="Glycosidases"/>
    <property type="match status" value="1"/>
</dbReference>
<dbReference type="InterPro" id="IPR008979">
    <property type="entry name" value="Galactose-bd-like_sf"/>
</dbReference>
<dbReference type="Proteomes" id="UP001204015">
    <property type="component" value="Unassembled WGS sequence"/>
</dbReference>
<evidence type="ECO:0000313" key="14">
    <source>
        <dbReference type="Proteomes" id="UP001204015"/>
    </source>
</evidence>
<comment type="cofactor">
    <cofactor evidence="2">
        <name>Ca(2+)</name>
        <dbReference type="ChEBI" id="CHEBI:29108"/>
    </cofactor>
</comment>
<dbReference type="RefSeq" id="WP_252761565.1">
    <property type="nucleotide sequence ID" value="NZ_JAMXLY010000043.1"/>
</dbReference>
<dbReference type="SUPFAM" id="SSF74650">
    <property type="entry name" value="Galactose mutarotase-like"/>
    <property type="match status" value="1"/>
</dbReference>
<dbReference type="InterPro" id="IPR011013">
    <property type="entry name" value="Gal_mutarotase_sf_dom"/>
</dbReference>
<dbReference type="PANTHER" id="PTHR46323:SF2">
    <property type="entry name" value="BETA-GALACTOSIDASE"/>
    <property type="match status" value="1"/>
</dbReference>
<dbReference type="PROSITE" id="PS00719">
    <property type="entry name" value="GLYCOSYL_HYDROL_F2_1"/>
    <property type="match status" value="1"/>
</dbReference>
<evidence type="ECO:0000256" key="11">
    <source>
        <dbReference type="SAM" id="SignalP"/>
    </source>
</evidence>
<dbReference type="InterPro" id="IPR006103">
    <property type="entry name" value="Glyco_hydro_2_cat"/>
</dbReference>
<evidence type="ECO:0000256" key="7">
    <source>
        <dbReference type="ARBA" id="ARBA00022837"/>
    </source>
</evidence>
<keyword evidence="6 10" id="KW-0378">Hydrolase</keyword>
<dbReference type="Pfam" id="PF02929">
    <property type="entry name" value="Bgal_small_N"/>
    <property type="match status" value="1"/>
</dbReference>
<feature type="chain" id="PRO_5047135756" description="Beta-galactosidase" evidence="11">
    <location>
        <begin position="23"/>
        <end position="1057"/>
    </location>
</feature>
<dbReference type="Gene3D" id="2.70.98.10">
    <property type="match status" value="1"/>
</dbReference>
<dbReference type="Gene3D" id="2.60.120.260">
    <property type="entry name" value="Galactose-binding domain-like"/>
    <property type="match status" value="1"/>
</dbReference>
<name>A0ABT1BYQ5_9BACT</name>
<evidence type="ECO:0000256" key="3">
    <source>
        <dbReference type="ARBA" id="ARBA00007401"/>
    </source>
</evidence>
<feature type="domain" description="Beta galactosidase small chain/" evidence="12">
    <location>
        <begin position="771"/>
        <end position="1053"/>
    </location>
</feature>
<dbReference type="Pfam" id="PF02837">
    <property type="entry name" value="Glyco_hydro_2_N"/>
    <property type="match status" value="1"/>
</dbReference>
<dbReference type="SUPFAM" id="SSF51445">
    <property type="entry name" value="(Trans)glycosidases"/>
    <property type="match status" value="1"/>
</dbReference>
<dbReference type="InterPro" id="IPR004199">
    <property type="entry name" value="B-gal_small/dom_5"/>
</dbReference>
<dbReference type="SMART" id="SM01038">
    <property type="entry name" value="Bgal_small_N"/>
    <property type="match status" value="1"/>
</dbReference>
<dbReference type="PANTHER" id="PTHR46323">
    <property type="entry name" value="BETA-GALACTOSIDASE"/>
    <property type="match status" value="1"/>
</dbReference>
<dbReference type="InterPro" id="IPR017853">
    <property type="entry name" value="GH"/>
</dbReference>
<keyword evidence="14" id="KW-1185">Reference proteome</keyword>
<dbReference type="EC" id="3.2.1.23" evidence="5 10"/>
<dbReference type="InterPro" id="IPR023230">
    <property type="entry name" value="Glyco_hydro_2_CS"/>
</dbReference>
<reference evidence="13 14" key="1">
    <citation type="submission" date="2022-06" db="EMBL/GenBank/DDBJ databases">
        <title>A taxonomic note on the genus Prevotella: Description of four novel genera and emended description of the genera Hallella and Xylanibacter.</title>
        <authorList>
            <person name="Hitch T.C.A."/>
        </authorList>
    </citation>
    <scope>NUCLEOTIDE SEQUENCE [LARGE SCALE GENOMIC DNA]</scope>
    <source>
        <strain evidence="13 14">DSM 100619</strain>
    </source>
</reference>
<dbReference type="InterPro" id="IPR050347">
    <property type="entry name" value="Bact_Beta-galactosidase"/>
</dbReference>
<evidence type="ECO:0000256" key="8">
    <source>
        <dbReference type="ARBA" id="ARBA00023295"/>
    </source>
</evidence>
<keyword evidence="11" id="KW-0732">Signal</keyword>
<comment type="similarity">
    <text evidence="3 10">Belongs to the glycosyl hydrolase 2 family.</text>
</comment>
<evidence type="ECO:0000256" key="1">
    <source>
        <dbReference type="ARBA" id="ARBA00001412"/>
    </source>
</evidence>
<evidence type="ECO:0000313" key="13">
    <source>
        <dbReference type="EMBL" id="MCO6026212.1"/>
    </source>
</evidence>
<dbReference type="Pfam" id="PF16353">
    <property type="entry name" value="LacZ_4"/>
    <property type="match status" value="1"/>
</dbReference>
<dbReference type="SUPFAM" id="SSF49303">
    <property type="entry name" value="beta-Galactosidase/glucuronidase domain"/>
    <property type="match status" value="2"/>
</dbReference>
<gene>
    <name evidence="13" type="ORF">NG821_10230</name>
</gene>